<protein>
    <submittedName>
        <fullName evidence="2">Uncharacterized protein</fullName>
    </submittedName>
</protein>
<dbReference type="Proteomes" id="UP001066276">
    <property type="component" value="Chromosome 5"/>
</dbReference>
<evidence type="ECO:0000313" key="2">
    <source>
        <dbReference type="EMBL" id="KAJ1158394.1"/>
    </source>
</evidence>
<name>A0AAV7S1H6_PLEWA</name>
<feature type="region of interest" description="Disordered" evidence="1">
    <location>
        <begin position="1"/>
        <end position="77"/>
    </location>
</feature>
<evidence type="ECO:0000313" key="3">
    <source>
        <dbReference type="Proteomes" id="UP001066276"/>
    </source>
</evidence>
<organism evidence="2 3">
    <name type="scientific">Pleurodeles waltl</name>
    <name type="common">Iberian ribbed newt</name>
    <dbReference type="NCBI Taxonomy" id="8319"/>
    <lineage>
        <taxon>Eukaryota</taxon>
        <taxon>Metazoa</taxon>
        <taxon>Chordata</taxon>
        <taxon>Craniata</taxon>
        <taxon>Vertebrata</taxon>
        <taxon>Euteleostomi</taxon>
        <taxon>Amphibia</taxon>
        <taxon>Batrachia</taxon>
        <taxon>Caudata</taxon>
        <taxon>Salamandroidea</taxon>
        <taxon>Salamandridae</taxon>
        <taxon>Pleurodelinae</taxon>
        <taxon>Pleurodeles</taxon>
    </lineage>
</organism>
<sequence length="77" mass="8485">MRGQGEGVPTPNFKGEPCPELAEASGPLWALVRENTKQKGRGTPGRQEHEQRLQPRPKPIAPLMSRQAMVRQGTLLS</sequence>
<comment type="caution">
    <text evidence="2">The sequence shown here is derived from an EMBL/GenBank/DDBJ whole genome shotgun (WGS) entry which is preliminary data.</text>
</comment>
<proteinExistence type="predicted"/>
<reference evidence="2" key="1">
    <citation type="journal article" date="2022" name="bioRxiv">
        <title>Sequencing and chromosome-scale assembly of the giantPleurodeles waltlgenome.</title>
        <authorList>
            <person name="Brown T."/>
            <person name="Elewa A."/>
            <person name="Iarovenko S."/>
            <person name="Subramanian E."/>
            <person name="Araus A.J."/>
            <person name="Petzold A."/>
            <person name="Susuki M."/>
            <person name="Suzuki K.-i.T."/>
            <person name="Hayashi T."/>
            <person name="Toyoda A."/>
            <person name="Oliveira C."/>
            <person name="Osipova E."/>
            <person name="Leigh N.D."/>
            <person name="Simon A."/>
            <person name="Yun M.H."/>
        </authorList>
    </citation>
    <scope>NUCLEOTIDE SEQUENCE</scope>
    <source>
        <strain evidence="2">20211129_DDA</strain>
        <tissue evidence="2">Liver</tissue>
    </source>
</reference>
<dbReference type="EMBL" id="JANPWB010000009">
    <property type="protein sequence ID" value="KAJ1158394.1"/>
    <property type="molecule type" value="Genomic_DNA"/>
</dbReference>
<dbReference type="AlphaFoldDB" id="A0AAV7S1H6"/>
<gene>
    <name evidence="2" type="ORF">NDU88_011084</name>
</gene>
<evidence type="ECO:0000256" key="1">
    <source>
        <dbReference type="SAM" id="MobiDB-lite"/>
    </source>
</evidence>
<keyword evidence="3" id="KW-1185">Reference proteome</keyword>
<accession>A0AAV7S1H6</accession>